<reference evidence="2 3" key="1">
    <citation type="journal article" date="2016" name="Nat. Biotechnol.">
        <title>Measurement of bacterial replication rates in microbial communities.</title>
        <authorList>
            <person name="Brown C.T."/>
            <person name="Olm M.R."/>
            <person name="Thomas B.C."/>
            <person name="Banfield J.F."/>
        </authorList>
    </citation>
    <scope>NUCLEOTIDE SEQUENCE [LARGE SCALE GENOMIC DNA]</scope>
    <source>
        <strain evidence="2">46_33</strain>
    </source>
</reference>
<dbReference type="GO" id="GO:0016491">
    <property type="term" value="F:oxidoreductase activity"/>
    <property type="evidence" value="ECO:0007669"/>
    <property type="project" value="InterPro"/>
</dbReference>
<dbReference type="Gene3D" id="3.40.50.12380">
    <property type="entry name" value="Nitrogenase MoFe cofactor biosynthesis protein NifE, C-terminal"/>
    <property type="match status" value="1"/>
</dbReference>
<dbReference type="STRING" id="626940.BHW43_06095"/>
<comment type="caution">
    <text evidence="2">The sequence shown here is derived from an EMBL/GenBank/DDBJ whole genome shotgun (WGS) entry which is preliminary data.</text>
</comment>
<dbReference type="Gene3D" id="3.40.50.1980">
    <property type="entry name" value="Nitrogenase molybdenum iron protein domain"/>
    <property type="match status" value="1"/>
</dbReference>
<dbReference type="PANTHER" id="PTHR42956:SF1">
    <property type="entry name" value="NITROGENASE IRON-MOLYBDENUM COFACTOR BIOSYNTHESIS PROTEIN NIFE"/>
    <property type="match status" value="1"/>
</dbReference>
<evidence type="ECO:0000313" key="2">
    <source>
        <dbReference type="EMBL" id="OLA37397.1"/>
    </source>
</evidence>
<evidence type="ECO:0000259" key="1">
    <source>
        <dbReference type="Pfam" id="PF00148"/>
    </source>
</evidence>
<accession>A0A1Q6R4X2</accession>
<dbReference type="SUPFAM" id="SSF53807">
    <property type="entry name" value="Helical backbone' metal receptor"/>
    <property type="match status" value="1"/>
</dbReference>
<dbReference type="PANTHER" id="PTHR42956">
    <property type="entry name" value="NITROGENASE IRON-MOLYBDENUM COFACTOR BIOSYNTHESIS PROTEIN NIFE"/>
    <property type="match status" value="1"/>
</dbReference>
<dbReference type="Proteomes" id="UP000186777">
    <property type="component" value="Unassembled WGS sequence"/>
</dbReference>
<organism evidence="2 3">
    <name type="scientific">Phascolarctobacterium succinatutens</name>
    <dbReference type="NCBI Taxonomy" id="626940"/>
    <lineage>
        <taxon>Bacteria</taxon>
        <taxon>Bacillati</taxon>
        <taxon>Bacillota</taxon>
        <taxon>Negativicutes</taxon>
        <taxon>Acidaminococcales</taxon>
        <taxon>Acidaminococcaceae</taxon>
        <taxon>Phascolarctobacterium</taxon>
    </lineage>
</organism>
<feature type="domain" description="Nitrogenase/oxidoreductase component 1" evidence="1">
    <location>
        <begin position="40"/>
        <end position="413"/>
    </location>
</feature>
<gene>
    <name evidence="2" type="ORF">BHW43_06095</name>
</gene>
<evidence type="ECO:0000313" key="3">
    <source>
        <dbReference type="Proteomes" id="UP000186777"/>
    </source>
</evidence>
<name>A0A1Q6R4X2_9FIRM</name>
<dbReference type="EMBL" id="MNTG01000030">
    <property type="protein sequence ID" value="OLA37397.1"/>
    <property type="molecule type" value="Genomic_DNA"/>
</dbReference>
<dbReference type="InterPro" id="IPR000510">
    <property type="entry name" value="Nase/OxRdtase_comp1"/>
</dbReference>
<dbReference type="InterPro" id="IPR049939">
    <property type="entry name" value="NifE-like"/>
</dbReference>
<dbReference type="RefSeq" id="WP_303679899.1">
    <property type="nucleotide sequence ID" value="NZ_MNTG01000030.1"/>
</dbReference>
<protein>
    <recommendedName>
        <fullName evidence="1">Nitrogenase/oxidoreductase component 1 domain-containing protein</fullName>
    </recommendedName>
</protein>
<dbReference type="Pfam" id="PF00148">
    <property type="entry name" value="Oxidored_nitro"/>
    <property type="match status" value="1"/>
</dbReference>
<proteinExistence type="predicted"/>
<dbReference type="AlphaFoldDB" id="A0A1Q6R4X2"/>
<sequence length="428" mass="47765">MLQKKNYSADILHNIMHLSEVNEQRDIKPLMATSFPGTHCPLMGALMTVRQMPEAVTVIVGTDECTYYSKLLANMKIFGSLKESCVSVVIDDYDVTFGTIKKTKKAVAEIFEAGAPKCIVLVTTCVLEIIGDDYDALVDELEEQYHVPILLVRTEHFQCRDHLPGIERTLTATVKLMRKMPTENVVNILGNGAPLPQNSALQQLLERAGVQVGLQLPGKCSLQDLALAGRAKLNIVVDELGLELAKRMQEKLAVPYVYFPPMCNPHKVLQAYKELAAALKMELPQIVTESLEECLALQQQVQDKLQGIGYIYGNSPYNCWELNTYLAGLGLQPMMIQMSTLKNKEAKKELLQYADPYVCKSANLAAMEFVYDKLKPQLYIGRSFTDSLERKGIFGIDSMPGQDVLGFAGCFGLLKRLLDFTQTQIEEK</sequence>